<reference evidence="1 2" key="1">
    <citation type="submission" date="2024-11" db="EMBL/GenBank/DDBJ databases">
        <title>A near-complete genome assembly of Cinchona calisaya.</title>
        <authorList>
            <person name="Lian D.C."/>
            <person name="Zhao X.W."/>
            <person name="Wei L."/>
        </authorList>
    </citation>
    <scope>NUCLEOTIDE SEQUENCE [LARGE SCALE GENOMIC DNA]</scope>
    <source>
        <tissue evidence="1">Nenye</tissue>
    </source>
</reference>
<evidence type="ECO:0000313" key="1">
    <source>
        <dbReference type="EMBL" id="KAL3510273.1"/>
    </source>
</evidence>
<sequence>MLQYSYGFELLGPKRFALYAYPECPALQKPKFKVKDCRWYKDKLLDKTLSLECVFNFRDCWAEFGLARDYFEAKLTEVVGLALDEYGKCLDDRPIDHPTTNQFLCLDLIQWEMKTEKTAMQYDACTEVTIPPQATFNGKQAVEDNGVGADEV</sequence>
<proteinExistence type="predicted"/>
<gene>
    <name evidence="1" type="ORF">ACH5RR_029674</name>
</gene>
<protein>
    <submittedName>
        <fullName evidence="1">Uncharacterized protein</fullName>
    </submittedName>
</protein>
<dbReference type="Proteomes" id="UP001630127">
    <property type="component" value="Unassembled WGS sequence"/>
</dbReference>
<organism evidence="1 2">
    <name type="scientific">Cinchona calisaya</name>
    <dbReference type="NCBI Taxonomy" id="153742"/>
    <lineage>
        <taxon>Eukaryota</taxon>
        <taxon>Viridiplantae</taxon>
        <taxon>Streptophyta</taxon>
        <taxon>Embryophyta</taxon>
        <taxon>Tracheophyta</taxon>
        <taxon>Spermatophyta</taxon>
        <taxon>Magnoliopsida</taxon>
        <taxon>eudicotyledons</taxon>
        <taxon>Gunneridae</taxon>
        <taxon>Pentapetalae</taxon>
        <taxon>asterids</taxon>
        <taxon>lamiids</taxon>
        <taxon>Gentianales</taxon>
        <taxon>Rubiaceae</taxon>
        <taxon>Cinchonoideae</taxon>
        <taxon>Cinchoneae</taxon>
        <taxon>Cinchona</taxon>
    </lineage>
</organism>
<name>A0ABD2YXJ9_9GENT</name>
<dbReference type="EMBL" id="JBJUIK010000012">
    <property type="protein sequence ID" value="KAL3510273.1"/>
    <property type="molecule type" value="Genomic_DNA"/>
</dbReference>
<keyword evidence="2" id="KW-1185">Reference proteome</keyword>
<comment type="caution">
    <text evidence="1">The sequence shown here is derived from an EMBL/GenBank/DDBJ whole genome shotgun (WGS) entry which is preliminary data.</text>
</comment>
<accession>A0ABD2YXJ9</accession>
<dbReference type="AlphaFoldDB" id="A0ABD2YXJ9"/>
<evidence type="ECO:0000313" key="2">
    <source>
        <dbReference type="Proteomes" id="UP001630127"/>
    </source>
</evidence>